<evidence type="ECO:0000256" key="9">
    <source>
        <dbReference type="ARBA" id="ARBA00023163"/>
    </source>
</evidence>
<keyword evidence="10" id="KW-0539">Nucleus</keyword>
<dbReference type="PANTHER" id="PTHR24393:SF100">
    <property type="entry name" value="ZINC FINGER PROTEIN-RELATED"/>
    <property type="match status" value="1"/>
</dbReference>
<name>A0A8C0H0J2_CHEAB</name>
<dbReference type="PROSITE" id="PS50157">
    <property type="entry name" value="ZINC_FINGER_C2H2_2"/>
    <property type="match status" value="8"/>
</dbReference>
<dbReference type="GO" id="GO:0005634">
    <property type="term" value="C:nucleus"/>
    <property type="evidence" value="ECO:0007669"/>
    <property type="project" value="UniProtKB-SubCell"/>
</dbReference>
<dbReference type="AlphaFoldDB" id="A0A8C0H0J2"/>
<sequence>MAVGETQARDYDVVKTTMLDRVGLSAERYRQWFWEARWTEGLRPRAFTQRLTDWATHWLRPTAQTREEVMDQIILEQFFLGSQTWCSCRLEDIEVPIPPNKGTDSCLDSLCVPAGDGAVSKNEEENLQQEGAERVEPPRMLLQHPEGNVSQSPEQGTDRWNLRRSLRQKGKQPVEKELRETIHQEIPTGETSNTCGECGKNFRWRSALIDHQRIHTGERPYQCDECGRSFSRSSNLATHQRLHTGERPYKCSDCGKDFNHSSNLSAHQRTHTGDLPYKCPECGKSYSVSSYLLRHQKIHTGERPYKCDECEKSFGQSSTLVIHKRVHTAEKPYKCLECWKCFRNNSDLIRHQRTHTGERPYKCSKCGKSFNESSHLTRHQKTHTGEKSCKCLECNKCFKNSSRLIRHQRTHIEEKSYKCLDCEKSFSRSSNLIYCVELWVPHFRKDVDKLERVQKGATKMIKGLENMTYERRLKKLTLFNLEKRRVRGDMIIVFKYIKGGGRKIVLLNL</sequence>
<dbReference type="GO" id="GO:0008270">
    <property type="term" value="F:zinc ion binding"/>
    <property type="evidence" value="ECO:0007669"/>
    <property type="project" value="UniProtKB-KW"/>
</dbReference>
<keyword evidence="5" id="KW-0677">Repeat</keyword>
<keyword evidence="6 11" id="KW-0863">Zinc-finger</keyword>
<evidence type="ECO:0000256" key="8">
    <source>
        <dbReference type="ARBA" id="ARBA00023015"/>
    </source>
</evidence>
<evidence type="ECO:0000313" key="15">
    <source>
        <dbReference type="Proteomes" id="UP000694404"/>
    </source>
</evidence>
<dbReference type="GO" id="GO:0001228">
    <property type="term" value="F:DNA-binding transcription activator activity, RNA polymerase II-specific"/>
    <property type="evidence" value="ECO:0007669"/>
    <property type="project" value="TreeGrafter"/>
</dbReference>
<evidence type="ECO:0000256" key="2">
    <source>
        <dbReference type="ARBA" id="ARBA00004123"/>
    </source>
</evidence>
<dbReference type="PROSITE" id="PS50804">
    <property type="entry name" value="SCAN_BOX"/>
    <property type="match status" value="1"/>
</dbReference>
<dbReference type="PROSITE" id="PS00028">
    <property type="entry name" value="ZINC_FINGER_C2H2_1"/>
    <property type="match status" value="8"/>
</dbReference>
<comment type="similarity">
    <text evidence="3">Belongs to the krueppel C2H2-type zinc-finger protein family.</text>
</comment>
<dbReference type="Pfam" id="PF02023">
    <property type="entry name" value="SCAN"/>
    <property type="match status" value="1"/>
</dbReference>
<keyword evidence="15" id="KW-1185">Reference proteome</keyword>
<dbReference type="FunFam" id="3.30.160.60:FF:001836">
    <property type="entry name" value="HKR1, GLI-Kruppel zinc finger family member"/>
    <property type="match status" value="1"/>
</dbReference>
<evidence type="ECO:0000256" key="10">
    <source>
        <dbReference type="ARBA" id="ARBA00023242"/>
    </source>
</evidence>
<feature type="domain" description="C2H2-type" evidence="12">
    <location>
        <begin position="221"/>
        <end position="248"/>
    </location>
</feature>
<feature type="domain" description="SCAN box" evidence="13">
    <location>
        <begin position="30"/>
        <end position="79"/>
    </location>
</feature>
<dbReference type="GO" id="GO:0000978">
    <property type="term" value="F:RNA polymerase II cis-regulatory region sequence-specific DNA binding"/>
    <property type="evidence" value="ECO:0007669"/>
    <property type="project" value="TreeGrafter"/>
</dbReference>
<dbReference type="SMART" id="SM00355">
    <property type="entry name" value="ZnF_C2H2"/>
    <property type="match status" value="8"/>
</dbReference>
<reference evidence="14" key="2">
    <citation type="submission" date="2025-09" db="UniProtKB">
        <authorList>
            <consortium name="Ensembl"/>
        </authorList>
    </citation>
    <scope>IDENTIFICATION</scope>
</reference>
<organism evidence="14 15">
    <name type="scientific">Chelonoidis abingdonii</name>
    <name type="common">Abingdon island giant tortoise</name>
    <name type="synonym">Testudo abingdonii</name>
    <dbReference type="NCBI Taxonomy" id="106734"/>
    <lineage>
        <taxon>Eukaryota</taxon>
        <taxon>Metazoa</taxon>
        <taxon>Chordata</taxon>
        <taxon>Craniata</taxon>
        <taxon>Vertebrata</taxon>
        <taxon>Euteleostomi</taxon>
        <taxon>Archelosauria</taxon>
        <taxon>Testudinata</taxon>
        <taxon>Testudines</taxon>
        <taxon>Cryptodira</taxon>
        <taxon>Durocryptodira</taxon>
        <taxon>Testudinoidea</taxon>
        <taxon>Testudinidae</taxon>
        <taxon>Chelonoidis</taxon>
    </lineage>
</organism>
<dbReference type="SUPFAM" id="SSF57667">
    <property type="entry name" value="beta-beta-alpha zinc fingers"/>
    <property type="match status" value="5"/>
</dbReference>
<dbReference type="Proteomes" id="UP000694404">
    <property type="component" value="Unplaced"/>
</dbReference>
<reference evidence="14" key="1">
    <citation type="submission" date="2025-08" db="UniProtKB">
        <authorList>
            <consortium name="Ensembl"/>
        </authorList>
    </citation>
    <scope>IDENTIFICATION</scope>
</reference>
<dbReference type="InterPro" id="IPR003309">
    <property type="entry name" value="SCAN_dom"/>
</dbReference>
<dbReference type="GeneTree" id="ENSGT01140000282534"/>
<accession>A0A8C0H0J2</accession>
<feature type="domain" description="C2H2-type" evidence="12">
    <location>
        <begin position="277"/>
        <end position="304"/>
    </location>
</feature>
<dbReference type="FunFam" id="3.30.160.60:FF:000258">
    <property type="entry name" value="zinc finger and SCAN domain-containing protein 29 isoform X2"/>
    <property type="match status" value="1"/>
</dbReference>
<feature type="domain" description="C2H2-type" evidence="12">
    <location>
        <begin position="333"/>
        <end position="360"/>
    </location>
</feature>
<evidence type="ECO:0000256" key="11">
    <source>
        <dbReference type="PROSITE-ProRule" id="PRU00042"/>
    </source>
</evidence>
<dbReference type="Ensembl" id="ENSCABT00000016612.1">
    <property type="protein sequence ID" value="ENSCABP00000015156.1"/>
    <property type="gene ID" value="ENSCABG00000011325.1"/>
</dbReference>
<feature type="domain" description="C2H2-type" evidence="12">
    <location>
        <begin position="389"/>
        <end position="416"/>
    </location>
</feature>
<dbReference type="Gene3D" id="3.30.160.60">
    <property type="entry name" value="Classic Zinc Finger"/>
    <property type="match status" value="9"/>
</dbReference>
<evidence type="ECO:0000256" key="7">
    <source>
        <dbReference type="ARBA" id="ARBA00022833"/>
    </source>
</evidence>
<dbReference type="FunFam" id="3.30.160.60:FF:000056">
    <property type="entry name" value="Zinc finger and SCAN domain-containing 20"/>
    <property type="match status" value="1"/>
</dbReference>
<evidence type="ECO:0000313" key="14">
    <source>
        <dbReference type="Ensembl" id="ENSCABP00000015156.1"/>
    </source>
</evidence>
<dbReference type="InterPro" id="IPR013087">
    <property type="entry name" value="Znf_C2H2_type"/>
</dbReference>
<dbReference type="FunFam" id="3.30.160.60:FF:001270">
    <property type="entry name" value="zinc finger protein 583 isoform X1"/>
    <property type="match status" value="1"/>
</dbReference>
<feature type="domain" description="C2H2-type" evidence="12">
    <location>
        <begin position="193"/>
        <end position="220"/>
    </location>
</feature>
<evidence type="ECO:0000256" key="1">
    <source>
        <dbReference type="ARBA" id="ARBA00003767"/>
    </source>
</evidence>
<proteinExistence type="inferred from homology"/>
<evidence type="ECO:0000256" key="6">
    <source>
        <dbReference type="ARBA" id="ARBA00022771"/>
    </source>
</evidence>
<evidence type="ECO:0000259" key="12">
    <source>
        <dbReference type="PROSITE" id="PS50157"/>
    </source>
</evidence>
<dbReference type="FunFam" id="3.30.160.60:FF:000710">
    <property type="entry name" value="Zinc finger protein 768"/>
    <property type="match status" value="1"/>
</dbReference>
<evidence type="ECO:0000256" key="3">
    <source>
        <dbReference type="ARBA" id="ARBA00006991"/>
    </source>
</evidence>
<evidence type="ECO:0000256" key="5">
    <source>
        <dbReference type="ARBA" id="ARBA00022737"/>
    </source>
</evidence>
<feature type="domain" description="C2H2-type" evidence="12">
    <location>
        <begin position="361"/>
        <end position="388"/>
    </location>
</feature>
<keyword evidence="8" id="KW-0805">Transcription regulation</keyword>
<feature type="domain" description="C2H2-type" evidence="12">
    <location>
        <begin position="305"/>
        <end position="332"/>
    </location>
</feature>
<comment type="subcellular location">
    <subcellularLocation>
        <location evidence="2">Nucleus</location>
    </subcellularLocation>
</comment>
<dbReference type="InterPro" id="IPR036236">
    <property type="entry name" value="Znf_C2H2_sf"/>
</dbReference>
<dbReference type="SUPFAM" id="SSF47353">
    <property type="entry name" value="Retrovirus capsid dimerization domain-like"/>
    <property type="match status" value="1"/>
</dbReference>
<dbReference type="FunFam" id="3.30.160.60:FF:002343">
    <property type="entry name" value="Zinc finger protein 33A"/>
    <property type="match status" value="2"/>
</dbReference>
<dbReference type="FunFam" id="3.30.160.60:FF:000016">
    <property type="entry name" value="zinc finger protein 37 homolog"/>
    <property type="match status" value="1"/>
</dbReference>
<dbReference type="OMA" id="DWATHWL"/>
<dbReference type="InterPro" id="IPR038269">
    <property type="entry name" value="SCAN_sf"/>
</dbReference>
<dbReference type="Pfam" id="PF00096">
    <property type="entry name" value="zf-C2H2"/>
    <property type="match status" value="9"/>
</dbReference>
<evidence type="ECO:0000256" key="4">
    <source>
        <dbReference type="ARBA" id="ARBA00022723"/>
    </source>
</evidence>
<keyword evidence="4" id="KW-0479">Metal-binding</keyword>
<feature type="domain" description="C2H2-type" evidence="12">
    <location>
        <begin position="249"/>
        <end position="276"/>
    </location>
</feature>
<keyword evidence="7" id="KW-0862">Zinc</keyword>
<evidence type="ECO:0000259" key="13">
    <source>
        <dbReference type="PROSITE" id="PS50804"/>
    </source>
</evidence>
<comment type="function">
    <text evidence="1">May be involved in transcriptional regulation.</text>
</comment>
<dbReference type="PANTHER" id="PTHR24393">
    <property type="entry name" value="ZINC FINGER PROTEIN"/>
    <property type="match status" value="1"/>
</dbReference>
<protein>
    <submittedName>
        <fullName evidence="14">Uncharacterized protein</fullName>
    </submittedName>
</protein>
<dbReference type="Gene3D" id="1.10.4020.10">
    <property type="entry name" value="DNA breaking-rejoining enzymes"/>
    <property type="match status" value="1"/>
</dbReference>
<keyword evidence="9" id="KW-0804">Transcription</keyword>